<evidence type="ECO:0000313" key="3">
    <source>
        <dbReference type="Proteomes" id="UP000565441"/>
    </source>
</evidence>
<dbReference type="Pfam" id="PF20414">
    <property type="entry name" value="DUF6698"/>
    <property type="match status" value="1"/>
</dbReference>
<comment type="caution">
    <text evidence="2">The sequence shown here is derived from an EMBL/GenBank/DDBJ whole genome shotgun (WGS) entry which is preliminary data.</text>
</comment>
<dbReference type="AlphaFoldDB" id="A0A8H5GR38"/>
<evidence type="ECO:0000313" key="2">
    <source>
        <dbReference type="EMBL" id="KAF5369649.1"/>
    </source>
</evidence>
<name>A0A8H5GR38_9AGAR</name>
<protein>
    <submittedName>
        <fullName evidence="2">Uncharacterized protein</fullName>
    </submittedName>
</protein>
<accession>A0A8H5GR38</accession>
<dbReference type="InterPro" id="IPR046521">
    <property type="entry name" value="DUF6698"/>
</dbReference>
<gene>
    <name evidence="2" type="ORF">D9615_010248</name>
</gene>
<dbReference type="OrthoDB" id="3160134at2759"/>
<keyword evidence="3" id="KW-1185">Reference proteome</keyword>
<dbReference type="EMBL" id="JAACJP010000055">
    <property type="protein sequence ID" value="KAF5369649.1"/>
    <property type="molecule type" value="Genomic_DNA"/>
</dbReference>
<sequence>MGDLYTRVSVIVDFGIRAELEELSDSEDEEVVDSAASARVSVENAMKKRLTESWKVLKRIPNFCEHMCSLAQDRRTRNQVCKLLNAARDASRSDDTGTLKKDVISYILLDTKAVITPPIPGVGSKAPRGWSHPQTAALLCPIECDATQVTYDLILSNELCIDADQFPRFLFPDGHSYEADDLSTGILTGHLCFRVAKHIFQGPSTALEHPGHHRGKSGNAALHGITTMTGCSIAYVACQARFAISSAESWNAADFNFDYEKFYWNICRLFDDGEGQDIIDAYNYQIWGTSRPSTECSTVHTHTRPSAFEVLQQQRAAKRARLRNQTSDGRPERDQESQHGRGSQQQSDAPEDA</sequence>
<feature type="compositionally biased region" description="Basic and acidic residues" evidence="1">
    <location>
        <begin position="329"/>
        <end position="339"/>
    </location>
</feature>
<evidence type="ECO:0000256" key="1">
    <source>
        <dbReference type="SAM" id="MobiDB-lite"/>
    </source>
</evidence>
<organism evidence="2 3">
    <name type="scientific">Tricholomella constricta</name>
    <dbReference type="NCBI Taxonomy" id="117010"/>
    <lineage>
        <taxon>Eukaryota</taxon>
        <taxon>Fungi</taxon>
        <taxon>Dikarya</taxon>
        <taxon>Basidiomycota</taxon>
        <taxon>Agaricomycotina</taxon>
        <taxon>Agaricomycetes</taxon>
        <taxon>Agaricomycetidae</taxon>
        <taxon>Agaricales</taxon>
        <taxon>Tricholomatineae</taxon>
        <taxon>Lyophyllaceae</taxon>
        <taxon>Tricholomella</taxon>
    </lineage>
</organism>
<feature type="region of interest" description="Disordered" evidence="1">
    <location>
        <begin position="313"/>
        <end position="353"/>
    </location>
</feature>
<proteinExistence type="predicted"/>
<reference evidence="2 3" key="1">
    <citation type="journal article" date="2020" name="ISME J.">
        <title>Uncovering the hidden diversity of litter-decomposition mechanisms in mushroom-forming fungi.</title>
        <authorList>
            <person name="Floudas D."/>
            <person name="Bentzer J."/>
            <person name="Ahren D."/>
            <person name="Johansson T."/>
            <person name="Persson P."/>
            <person name="Tunlid A."/>
        </authorList>
    </citation>
    <scope>NUCLEOTIDE SEQUENCE [LARGE SCALE GENOMIC DNA]</scope>
    <source>
        <strain evidence="2 3">CBS 661.87</strain>
    </source>
</reference>
<dbReference type="Proteomes" id="UP000565441">
    <property type="component" value="Unassembled WGS sequence"/>
</dbReference>
<feature type="compositionally biased region" description="Polar residues" evidence="1">
    <location>
        <begin position="340"/>
        <end position="353"/>
    </location>
</feature>